<proteinExistence type="predicted"/>
<name>A0A1I7V5F8_LOALO</name>
<protein>
    <submittedName>
        <fullName evidence="1 3">Uncharacterized protein</fullName>
    </submittedName>
</protein>
<accession>A0A1I7V5F8</accession>
<reference evidence="3" key="2">
    <citation type="submission" date="2016-11" db="UniProtKB">
        <authorList>
            <consortium name="WormBaseParasite"/>
        </authorList>
    </citation>
    <scope>IDENTIFICATION</scope>
</reference>
<dbReference type="Proteomes" id="UP000095285">
    <property type="component" value="Unassembled WGS sequence"/>
</dbReference>
<dbReference type="GeneID" id="9938995"/>
<dbReference type="CTD" id="9938995"/>
<dbReference type="WBParaSite" id="EN70_1008">
    <property type="protein sequence ID" value="EN70_1008"/>
    <property type="gene ID" value="EN70_1008"/>
</dbReference>
<organism evidence="2 3">
    <name type="scientific">Loa loa</name>
    <name type="common">Eye worm</name>
    <name type="synonym">Filaria loa</name>
    <dbReference type="NCBI Taxonomy" id="7209"/>
    <lineage>
        <taxon>Eukaryota</taxon>
        <taxon>Metazoa</taxon>
        <taxon>Ecdysozoa</taxon>
        <taxon>Nematoda</taxon>
        <taxon>Chromadorea</taxon>
        <taxon>Rhabditida</taxon>
        <taxon>Spirurina</taxon>
        <taxon>Spiruromorpha</taxon>
        <taxon>Filarioidea</taxon>
        <taxon>Onchocercidae</taxon>
        <taxon>Loa</taxon>
    </lineage>
</organism>
<keyword evidence="2" id="KW-1185">Reference proteome</keyword>
<gene>
    <name evidence="1 3" type="ORF">LOAG_01618</name>
</gene>
<sequence length="92" mass="10608">MSNVWTFDDLNTIIKNSILCSNPWLCGFYYENAEILEEIQVGEIKKLNLLQIICDLGENIRQIPLEAFNQSGALDLISSDRNTIPRLEHLER</sequence>
<dbReference type="EMBL" id="JH712087">
    <property type="protein sequence ID" value="EFO26870.1"/>
    <property type="molecule type" value="Genomic_DNA"/>
</dbReference>
<dbReference type="KEGG" id="loa:LOAG_01618"/>
<accession>A0A1S0U8T4</accession>
<evidence type="ECO:0000313" key="2">
    <source>
        <dbReference type="Proteomes" id="UP000095285"/>
    </source>
</evidence>
<dbReference type="AlphaFoldDB" id="A0A1I7V5F8"/>
<dbReference type="InParanoid" id="A0A1I7V5F8"/>
<dbReference type="RefSeq" id="XP_003137205.1">
    <property type="nucleotide sequence ID" value="XM_003137157.1"/>
</dbReference>
<reference evidence="1 2" key="1">
    <citation type="submission" date="2012-04" db="EMBL/GenBank/DDBJ databases">
        <title>The Genome Sequence of Loa loa.</title>
        <authorList>
            <consortium name="The Broad Institute Genome Sequencing Platform"/>
            <consortium name="Broad Institute Genome Sequencing Center for Infectious Disease"/>
            <person name="Nutman T.B."/>
            <person name="Fink D.L."/>
            <person name="Russ C."/>
            <person name="Young S."/>
            <person name="Zeng Q."/>
            <person name="Gargeya S."/>
            <person name="Alvarado L."/>
            <person name="Berlin A."/>
            <person name="Chapman S.B."/>
            <person name="Chen Z."/>
            <person name="Freedman E."/>
            <person name="Gellesch M."/>
            <person name="Goldberg J."/>
            <person name="Griggs A."/>
            <person name="Gujja S."/>
            <person name="Heilman E.R."/>
            <person name="Heiman D."/>
            <person name="Howarth C."/>
            <person name="Mehta T."/>
            <person name="Neiman D."/>
            <person name="Pearson M."/>
            <person name="Roberts A."/>
            <person name="Saif S."/>
            <person name="Shea T."/>
            <person name="Shenoy N."/>
            <person name="Sisk P."/>
            <person name="Stolte C."/>
            <person name="Sykes S."/>
            <person name="White J."/>
            <person name="Yandava C."/>
            <person name="Haas B."/>
            <person name="Henn M.R."/>
            <person name="Nusbaum C."/>
            <person name="Birren B."/>
        </authorList>
    </citation>
    <scope>NUCLEOTIDE SEQUENCE [LARGE SCALE GENOMIC DNA]</scope>
</reference>
<evidence type="ECO:0000313" key="3">
    <source>
        <dbReference type="WBParaSite" id="EN70_1008"/>
    </source>
</evidence>
<evidence type="ECO:0000313" key="1">
    <source>
        <dbReference type="EMBL" id="EFO26870.1"/>
    </source>
</evidence>